<gene>
    <name evidence="2" type="ORF">F8388_003884</name>
</gene>
<keyword evidence="1" id="KW-0732">Signal</keyword>
<protein>
    <submittedName>
        <fullName evidence="2">Uncharacterized protein</fullName>
    </submittedName>
</protein>
<evidence type="ECO:0000313" key="3">
    <source>
        <dbReference type="Proteomes" id="UP000525078"/>
    </source>
</evidence>
<accession>A0A7J6GNV7</accession>
<comment type="caution">
    <text evidence="2">The sequence shown here is derived from an EMBL/GenBank/DDBJ whole genome shotgun (WGS) entry which is preliminary data.</text>
</comment>
<organism evidence="2 3">
    <name type="scientific">Cannabis sativa</name>
    <name type="common">Hemp</name>
    <name type="synonym">Marijuana</name>
    <dbReference type="NCBI Taxonomy" id="3483"/>
    <lineage>
        <taxon>Eukaryota</taxon>
        <taxon>Viridiplantae</taxon>
        <taxon>Streptophyta</taxon>
        <taxon>Embryophyta</taxon>
        <taxon>Tracheophyta</taxon>
        <taxon>Spermatophyta</taxon>
        <taxon>Magnoliopsida</taxon>
        <taxon>eudicotyledons</taxon>
        <taxon>Gunneridae</taxon>
        <taxon>Pentapetalae</taxon>
        <taxon>rosids</taxon>
        <taxon>fabids</taxon>
        <taxon>Rosales</taxon>
        <taxon>Cannabaceae</taxon>
        <taxon>Cannabis</taxon>
    </lineage>
</organism>
<dbReference type="AlphaFoldDB" id="A0A7J6GNV7"/>
<evidence type="ECO:0000256" key="1">
    <source>
        <dbReference type="SAM" id="SignalP"/>
    </source>
</evidence>
<feature type="chain" id="PRO_5029740259" evidence="1">
    <location>
        <begin position="22"/>
        <end position="73"/>
    </location>
</feature>
<name>A0A7J6GNV7_CANSA</name>
<dbReference type="EMBL" id="JAATIP010000047">
    <property type="protein sequence ID" value="KAF4384577.1"/>
    <property type="molecule type" value="Genomic_DNA"/>
</dbReference>
<proteinExistence type="predicted"/>
<evidence type="ECO:0000313" key="2">
    <source>
        <dbReference type="EMBL" id="KAF4384577.1"/>
    </source>
</evidence>
<feature type="signal peptide" evidence="1">
    <location>
        <begin position="1"/>
        <end position="21"/>
    </location>
</feature>
<sequence length="73" mass="8730">MNLPLILITCLFYSSQWRIWAACYIQALWRRHWKRKFDECLRQSGVCSSRPPQRLAPLLPWKPAQPDFTSEHS</sequence>
<reference evidence="2 3" key="1">
    <citation type="journal article" date="2020" name="bioRxiv">
        <title>Sequence and annotation of 42 cannabis genomes reveals extensive copy number variation in cannabinoid synthesis and pathogen resistance genes.</title>
        <authorList>
            <person name="Mckernan K.J."/>
            <person name="Helbert Y."/>
            <person name="Kane L.T."/>
            <person name="Ebling H."/>
            <person name="Zhang L."/>
            <person name="Liu B."/>
            <person name="Eaton Z."/>
            <person name="Mclaughlin S."/>
            <person name="Kingan S."/>
            <person name="Baybayan P."/>
            <person name="Concepcion G."/>
            <person name="Jordan M."/>
            <person name="Riva A."/>
            <person name="Barbazuk W."/>
            <person name="Harkins T."/>
        </authorList>
    </citation>
    <scope>NUCLEOTIDE SEQUENCE [LARGE SCALE GENOMIC DNA]</scope>
    <source>
        <strain evidence="3">cv. Jamaican Lion 4</strain>
        <tissue evidence="2">Leaf</tissue>
    </source>
</reference>
<dbReference type="Proteomes" id="UP000525078">
    <property type="component" value="Unassembled WGS sequence"/>
</dbReference>